<evidence type="ECO:0000313" key="1">
    <source>
        <dbReference type="EMBL" id="ASK61463.1"/>
    </source>
</evidence>
<dbReference type="KEGG" id="vil:CFK37_04385"/>
<dbReference type="EMBL" id="CP022315">
    <property type="protein sequence ID" value="ASK61463.1"/>
    <property type="molecule type" value="Genomic_DNA"/>
</dbReference>
<dbReference type="AlphaFoldDB" id="A0A220U0L1"/>
<reference evidence="1 2" key="1">
    <citation type="submission" date="2017-07" db="EMBL/GenBank/DDBJ databases">
        <title>Virgibacillus sp. LM2416.</title>
        <authorList>
            <person name="Tak E.J."/>
            <person name="Bae J.-W."/>
        </authorList>
    </citation>
    <scope>NUCLEOTIDE SEQUENCE [LARGE SCALE GENOMIC DNA]</scope>
    <source>
        <strain evidence="1 2">LM2416</strain>
    </source>
</reference>
<name>A0A220U0L1_9BACI</name>
<sequence>MYIQDAMIDKHICILSIPFSVPSSVSSSRLITHPRKAQCFSATAFGVPNMIFSTSEFRTISSKVIKPKNIRTTPNSNYRMMDHSSDFSLIKSLLSQPLTA</sequence>
<proteinExistence type="predicted"/>
<dbReference type="Proteomes" id="UP000198312">
    <property type="component" value="Chromosome"/>
</dbReference>
<accession>A0A220U0L1</accession>
<gene>
    <name evidence="1" type="ORF">CFK37_04385</name>
</gene>
<protein>
    <submittedName>
        <fullName evidence="1">Uncharacterized protein</fullName>
    </submittedName>
</protein>
<evidence type="ECO:0000313" key="2">
    <source>
        <dbReference type="Proteomes" id="UP000198312"/>
    </source>
</evidence>
<keyword evidence="2" id="KW-1185">Reference proteome</keyword>
<organism evidence="1 2">
    <name type="scientific">Virgibacillus phasianinus</name>
    <dbReference type="NCBI Taxonomy" id="2017483"/>
    <lineage>
        <taxon>Bacteria</taxon>
        <taxon>Bacillati</taxon>
        <taxon>Bacillota</taxon>
        <taxon>Bacilli</taxon>
        <taxon>Bacillales</taxon>
        <taxon>Bacillaceae</taxon>
        <taxon>Virgibacillus</taxon>
    </lineage>
</organism>